<reference evidence="1 2" key="1">
    <citation type="journal article" date="2009" name="Proc. Natl. Acad. Sci. U.S.A.">
        <title>Characterizing a model human gut microbiota composed of members of its two dominant bacterial phyla.</title>
        <authorList>
            <person name="Mahowald M.A."/>
            <person name="Rey F.E."/>
            <person name="Seedorf H."/>
            <person name="Turnbaugh P.J."/>
            <person name="Fulton R.S."/>
            <person name="Wollam A."/>
            <person name="Shah N."/>
            <person name="Wang C."/>
            <person name="Magrini V."/>
            <person name="Wilson R.K."/>
            <person name="Cantarel B.L."/>
            <person name="Coutinho P.M."/>
            <person name="Henrissat B."/>
            <person name="Crock L.W."/>
            <person name="Russell A."/>
            <person name="Verberkmoes N.C."/>
            <person name="Hettich R.L."/>
            <person name="Gordon J.I."/>
        </authorList>
    </citation>
    <scope>NUCLEOTIDE SEQUENCE [LARGE SCALE GENOMIC DNA]</scope>
    <source>
        <strain evidence="2">ATCC 27750 / DSM 3376 / VPI C15-48 / C15-B4</strain>
        <plasmid evidence="1">unnamed</plasmid>
    </source>
</reference>
<evidence type="ECO:0000313" key="1">
    <source>
        <dbReference type="EMBL" id="ACR73182.1"/>
    </source>
</evidence>
<protein>
    <submittedName>
        <fullName evidence="1">Uncharacterized protein</fullName>
    </submittedName>
</protein>
<dbReference type="Proteomes" id="UP000001476">
    <property type="component" value="Plasmid pEubeli2"/>
</dbReference>
<evidence type="ECO:0000313" key="2">
    <source>
        <dbReference type="Proteomes" id="UP000001476"/>
    </source>
</evidence>
<keyword evidence="1" id="KW-0614">Plasmid</keyword>
<dbReference type="AlphaFoldDB" id="C4Z7A4"/>
<dbReference type="RefSeq" id="WP_012740316.1">
    <property type="nucleotide sequence ID" value="NC_012780.1"/>
</dbReference>
<gene>
    <name evidence="1" type="ordered locus">EUBELI_20035</name>
</gene>
<dbReference type="EMBL" id="CP001106">
    <property type="protein sequence ID" value="ACR73182.1"/>
    <property type="molecule type" value="Genomic_DNA"/>
</dbReference>
<sequence length="43" mass="4956">MLLSNGKATSAIESKDMTGVLRDMYMLEFLDLSEPYKEKKSKR</sequence>
<geneLocation type="plasmid" evidence="2">
    <name>pEubeli2</name>
</geneLocation>
<proteinExistence type="predicted"/>
<name>C4Z7A4_LACE2</name>
<keyword evidence="2" id="KW-1185">Reference proteome</keyword>
<dbReference type="KEGG" id="eel:EUBELI_20035"/>
<accession>C4Z7A4</accession>
<organism evidence="1 2">
    <name type="scientific">Lachnospira eligens (strain ATCC 27750 / DSM 3376 / VPI C15-48 / C15-B4)</name>
    <name type="common">Eubacterium eligens</name>
    <dbReference type="NCBI Taxonomy" id="515620"/>
    <lineage>
        <taxon>Bacteria</taxon>
        <taxon>Bacillati</taxon>
        <taxon>Bacillota</taxon>
        <taxon>Clostridia</taxon>
        <taxon>Lachnospirales</taxon>
        <taxon>Lachnospiraceae</taxon>
        <taxon>Lachnospira</taxon>
    </lineage>
</organism>
<dbReference type="HOGENOM" id="CLU_3233737_0_0_9"/>
<dbReference type="GeneID" id="79984134"/>